<sequence>MGLGKKRGTSTTKVLRKSQRNQEEGGSSNGATSTLPGQPLADHGQVMSVVAANDQHASVPSRSKRKRGLSRGITVQKML</sequence>
<protein>
    <submittedName>
        <fullName evidence="1">Uncharacterized protein</fullName>
    </submittedName>
</protein>
<gene>
    <name evidence="1" type="ORF">RHMOL_Rhmol10G0133900</name>
</gene>
<evidence type="ECO:0000313" key="2">
    <source>
        <dbReference type="Proteomes" id="UP001062846"/>
    </source>
</evidence>
<name>A0ACC0M1J5_RHOML</name>
<reference evidence="1" key="1">
    <citation type="submission" date="2022-02" db="EMBL/GenBank/DDBJ databases">
        <title>Plant Genome Project.</title>
        <authorList>
            <person name="Zhang R.-G."/>
        </authorList>
    </citation>
    <scope>NUCLEOTIDE SEQUENCE</scope>
    <source>
        <strain evidence="1">AT1</strain>
    </source>
</reference>
<keyword evidence="2" id="KW-1185">Reference proteome</keyword>
<accession>A0ACC0M1J5</accession>
<comment type="caution">
    <text evidence="1">The sequence shown here is derived from an EMBL/GenBank/DDBJ whole genome shotgun (WGS) entry which is preliminary data.</text>
</comment>
<proteinExistence type="predicted"/>
<dbReference type="Proteomes" id="UP001062846">
    <property type="component" value="Chromosome 10"/>
</dbReference>
<organism evidence="1 2">
    <name type="scientific">Rhododendron molle</name>
    <name type="common">Chinese azalea</name>
    <name type="synonym">Azalea mollis</name>
    <dbReference type="NCBI Taxonomy" id="49168"/>
    <lineage>
        <taxon>Eukaryota</taxon>
        <taxon>Viridiplantae</taxon>
        <taxon>Streptophyta</taxon>
        <taxon>Embryophyta</taxon>
        <taxon>Tracheophyta</taxon>
        <taxon>Spermatophyta</taxon>
        <taxon>Magnoliopsida</taxon>
        <taxon>eudicotyledons</taxon>
        <taxon>Gunneridae</taxon>
        <taxon>Pentapetalae</taxon>
        <taxon>asterids</taxon>
        <taxon>Ericales</taxon>
        <taxon>Ericaceae</taxon>
        <taxon>Ericoideae</taxon>
        <taxon>Rhodoreae</taxon>
        <taxon>Rhododendron</taxon>
    </lineage>
</organism>
<dbReference type="EMBL" id="CM046397">
    <property type="protein sequence ID" value="KAI8534918.1"/>
    <property type="molecule type" value="Genomic_DNA"/>
</dbReference>
<evidence type="ECO:0000313" key="1">
    <source>
        <dbReference type="EMBL" id="KAI8534918.1"/>
    </source>
</evidence>